<dbReference type="AlphaFoldDB" id="A0AAW0I402"/>
<organism evidence="2 3">
    <name type="scientific">Myodes glareolus</name>
    <name type="common">Bank vole</name>
    <name type="synonym">Clethrionomys glareolus</name>
    <dbReference type="NCBI Taxonomy" id="447135"/>
    <lineage>
        <taxon>Eukaryota</taxon>
        <taxon>Metazoa</taxon>
        <taxon>Chordata</taxon>
        <taxon>Craniata</taxon>
        <taxon>Vertebrata</taxon>
        <taxon>Euteleostomi</taxon>
        <taxon>Mammalia</taxon>
        <taxon>Eutheria</taxon>
        <taxon>Euarchontoglires</taxon>
        <taxon>Glires</taxon>
        <taxon>Rodentia</taxon>
        <taxon>Myomorpha</taxon>
        <taxon>Muroidea</taxon>
        <taxon>Cricetidae</taxon>
        <taxon>Arvicolinae</taxon>
        <taxon>Myodes</taxon>
    </lineage>
</organism>
<accession>A0AAW0I402</accession>
<feature type="non-terminal residue" evidence="2">
    <location>
        <position position="108"/>
    </location>
</feature>
<dbReference type="Pfam" id="PF03172">
    <property type="entry name" value="HSR"/>
    <property type="match status" value="1"/>
</dbReference>
<sequence length="108" mass="12842">MSTEDKNTETIPFKPAFLIFKRHKVMISNAIKKPFPFLEVLRDSSLITEKMYNDFRDSCTNLVPVQEVVYRALEVLEKRLDLQVLRVLFCVENMEAYPDLKRIFERLK</sequence>
<comment type="caution">
    <text evidence="2">The sequence shown here is derived from an EMBL/GenBank/DDBJ whole genome shotgun (WGS) entry which is preliminary data.</text>
</comment>
<reference evidence="2 3" key="1">
    <citation type="journal article" date="2023" name="bioRxiv">
        <title>Conserved and derived expression patterns and positive selection on dental genes reveal complex evolutionary context of ever-growing rodent molars.</title>
        <authorList>
            <person name="Calamari Z.T."/>
            <person name="Song A."/>
            <person name="Cohen E."/>
            <person name="Akter M."/>
            <person name="Roy R.D."/>
            <person name="Hallikas O."/>
            <person name="Christensen M.M."/>
            <person name="Li P."/>
            <person name="Marangoni P."/>
            <person name="Jernvall J."/>
            <person name="Klein O.D."/>
        </authorList>
    </citation>
    <scope>NUCLEOTIDE SEQUENCE [LARGE SCALE GENOMIC DNA]</scope>
    <source>
        <strain evidence="2">V071</strain>
    </source>
</reference>
<dbReference type="PANTHER" id="PTHR46386">
    <property type="entry name" value="NUCLEAR BODY PROTEIN SP140"/>
    <property type="match status" value="1"/>
</dbReference>
<dbReference type="InterPro" id="IPR004865">
    <property type="entry name" value="HSR_dom"/>
</dbReference>
<dbReference type="GO" id="GO:0005634">
    <property type="term" value="C:nucleus"/>
    <property type="evidence" value="ECO:0007669"/>
    <property type="project" value="InterPro"/>
</dbReference>
<evidence type="ECO:0000313" key="2">
    <source>
        <dbReference type="EMBL" id="KAK7809104.1"/>
    </source>
</evidence>
<gene>
    <name evidence="2" type="ORF">U0070_012198</name>
</gene>
<dbReference type="InterPro" id="IPR043563">
    <property type="entry name" value="Sp110/Sp140/Sp140L-like"/>
</dbReference>
<dbReference type="GO" id="GO:0000981">
    <property type="term" value="F:DNA-binding transcription factor activity, RNA polymerase II-specific"/>
    <property type="evidence" value="ECO:0007669"/>
    <property type="project" value="TreeGrafter"/>
</dbReference>
<feature type="domain" description="HSR" evidence="1">
    <location>
        <begin position="1"/>
        <end position="108"/>
    </location>
</feature>
<name>A0AAW0I402_MYOGA</name>
<dbReference type="Proteomes" id="UP001488838">
    <property type="component" value="Unassembled WGS sequence"/>
</dbReference>
<proteinExistence type="predicted"/>
<protein>
    <recommendedName>
        <fullName evidence="1">HSR domain-containing protein</fullName>
    </recommendedName>
</protein>
<evidence type="ECO:0000313" key="3">
    <source>
        <dbReference type="Proteomes" id="UP001488838"/>
    </source>
</evidence>
<evidence type="ECO:0000259" key="1">
    <source>
        <dbReference type="PROSITE" id="PS51414"/>
    </source>
</evidence>
<dbReference type="PANTHER" id="PTHR46386:SF1">
    <property type="entry name" value="NUCLEAR BODY PROTEIN SP140-LIKE PROTEIN"/>
    <property type="match status" value="1"/>
</dbReference>
<dbReference type="PROSITE" id="PS51414">
    <property type="entry name" value="HSR"/>
    <property type="match status" value="1"/>
</dbReference>
<keyword evidence="3" id="KW-1185">Reference proteome</keyword>
<dbReference type="EMBL" id="JBBHLL010000221">
    <property type="protein sequence ID" value="KAK7809104.1"/>
    <property type="molecule type" value="Genomic_DNA"/>
</dbReference>